<evidence type="ECO:0000256" key="2">
    <source>
        <dbReference type="ARBA" id="ARBA00010982"/>
    </source>
</evidence>
<evidence type="ECO:0000256" key="5">
    <source>
        <dbReference type="ARBA" id="ARBA00023315"/>
    </source>
</evidence>
<feature type="domain" description="Thiolase N-terminal" evidence="11">
    <location>
        <begin position="5"/>
        <end position="260"/>
    </location>
</feature>
<evidence type="ECO:0000259" key="12">
    <source>
        <dbReference type="Pfam" id="PF02803"/>
    </source>
</evidence>
<dbReference type="NCBIfam" id="TIGR01930">
    <property type="entry name" value="AcCoA-C-Actrans"/>
    <property type="match status" value="1"/>
</dbReference>
<dbReference type="CDD" id="cd00751">
    <property type="entry name" value="thiolase"/>
    <property type="match status" value="1"/>
</dbReference>
<dbReference type="SUPFAM" id="SSF53901">
    <property type="entry name" value="Thiolase-like"/>
    <property type="match status" value="2"/>
</dbReference>
<evidence type="ECO:0000313" key="13">
    <source>
        <dbReference type="EMBL" id="MBC8535384.1"/>
    </source>
</evidence>
<evidence type="ECO:0000256" key="8">
    <source>
        <dbReference type="ARBA" id="ARBA00051550"/>
    </source>
</evidence>
<dbReference type="RefSeq" id="WP_249299082.1">
    <property type="nucleotide sequence ID" value="NZ_JACRSP010000001.1"/>
</dbReference>
<evidence type="ECO:0000256" key="7">
    <source>
        <dbReference type="ARBA" id="ARBA00044137"/>
    </source>
</evidence>
<dbReference type="PROSITE" id="PS00098">
    <property type="entry name" value="THIOLASE_1"/>
    <property type="match status" value="1"/>
</dbReference>
<dbReference type="InterPro" id="IPR020610">
    <property type="entry name" value="Thiolase_AS"/>
</dbReference>
<evidence type="ECO:0000256" key="6">
    <source>
        <dbReference type="ARBA" id="ARBA00030755"/>
    </source>
</evidence>
<dbReference type="EC" id="2.3.1.9" evidence="3"/>
<protein>
    <recommendedName>
        <fullName evidence="7">Acetyl-CoA acetyltransferase</fullName>
        <ecNumber evidence="3">2.3.1.9</ecNumber>
    </recommendedName>
    <alternativeName>
        <fullName evidence="6">Acetoacetyl-CoA thiolase</fullName>
    </alternativeName>
</protein>
<organism evidence="13 14">
    <name type="scientific">Feifania hominis</name>
    <dbReference type="NCBI Taxonomy" id="2763660"/>
    <lineage>
        <taxon>Bacteria</taxon>
        <taxon>Bacillati</taxon>
        <taxon>Bacillota</taxon>
        <taxon>Clostridia</taxon>
        <taxon>Eubacteriales</taxon>
        <taxon>Feifaniaceae</taxon>
        <taxon>Feifania</taxon>
    </lineage>
</organism>
<dbReference type="PANTHER" id="PTHR18919:SF107">
    <property type="entry name" value="ACETYL-COA ACETYLTRANSFERASE, CYTOSOLIC"/>
    <property type="match status" value="1"/>
</dbReference>
<evidence type="ECO:0000256" key="3">
    <source>
        <dbReference type="ARBA" id="ARBA00012705"/>
    </source>
</evidence>
<dbReference type="InterPro" id="IPR020615">
    <property type="entry name" value="Thiolase_acyl_enz_int_AS"/>
</dbReference>
<dbReference type="InterPro" id="IPR020617">
    <property type="entry name" value="Thiolase_C"/>
</dbReference>
<reference evidence="13" key="1">
    <citation type="submission" date="2020-08" db="EMBL/GenBank/DDBJ databases">
        <title>Genome public.</title>
        <authorList>
            <person name="Liu C."/>
            <person name="Sun Q."/>
        </authorList>
    </citation>
    <scope>NUCLEOTIDE SEQUENCE</scope>
    <source>
        <strain evidence="13">BX7</strain>
    </source>
</reference>
<dbReference type="InterPro" id="IPR016039">
    <property type="entry name" value="Thiolase-like"/>
</dbReference>
<proteinExistence type="inferred from homology"/>
<dbReference type="Pfam" id="PF02803">
    <property type="entry name" value="Thiolase_C"/>
    <property type="match status" value="1"/>
</dbReference>
<sequence>MFEDVVVVSAARTAVGSFGGSLRELETTKLAEIVIREAIARAGIPAGQVEETVLGCVGQYGLNGFLARIASLNAGCAETSTAQTVNRLCASGLQAIVTAATAIDHGDLSVAVAGGAESMSNFPFCSYKTRFGARMGDTVLKDALTTALAEPFTGTHIAITAENIAVKYGLTRQELDEYALMSQQRAAAAIKAGYFTEEIVPVEIDTKKGSVIFDTDEHPRETSLEKLAALRPLFKKDGVVTAGNASGVNDAAAAVVLMSAKTAAASGCSPLARVVDYALAGVDPNYMGMGPVGATEKLLEKTGLKREEIGLYELNEAFAAQALVCIRELGLDMERVNVNGSGISLGHPIGATGAIISIKLINEMKRRDVRYGIATLCIGGGQGLSVLYENL</sequence>
<evidence type="ECO:0000259" key="11">
    <source>
        <dbReference type="Pfam" id="PF00108"/>
    </source>
</evidence>
<dbReference type="Gene3D" id="3.40.47.10">
    <property type="match status" value="2"/>
</dbReference>
<dbReference type="InterPro" id="IPR020616">
    <property type="entry name" value="Thiolase_N"/>
</dbReference>
<dbReference type="InterPro" id="IPR002155">
    <property type="entry name" value="Thiolase"/>
</dbReference>
<dbReference type="Pfam" id="PF00108">
    <property type="entry name" value="Thiolase_N"/>
    <property type="match status" value="1"/>
</dbReference>
<comment type="caution">
    <text evidence="13">The sequence shown here is derived from an EMBL/GenBank/DDBJ whole genome shotgun (WGS) entry which is preliminary data.</text>
</comment>
<dbReference type="PIRSF" id="PIRSF000429">
    <property type="entry name" value="Ac-CoA_Ac_transf"/>
    <property type="match status" value="1"/>
</dbReference>
<evidence type="ECO:0000313" key="14">
    <source>
        <dbReference type="Proteomes" id="UP000620366"/>
    </source>
</evidence>
<keyword evidence="5 10" id="KW-0012">Acyltransferase</keyword>
<feature type="active site" description="Proton acceptor" evidence="9">
    <location>
        <position position="347"/>
    </location>
</feature>
<dbReference type="EMBL" id="JACRSP010000001">
    <property type="protein sequence ID" value="MBC8535384.1"/>
    <property type="molecule type" value="Genomic_DNA"/>
</dbReference>
<dbReference type="GO" id="GO:0003985">
    <property type="term" value="F:acetyl-CoA C-acetyltransferase activity"/>
    <property type="evidence" value="ECO:0007669"/>
    <property type="project" value="UniProtKB-EC"/>
</dbReference>
<comment type="subcellular location">
    <subcellularLocation>
        <location evidence="1">Cytoplasm</location>
    </subcellularLocation>
</comment>
<gene>
    <name evidence="13" type="ORF">H8695_01570</name>
</gene>
<feature type="domain" description="Thiolase C-terminal" evidence="12">
    <location>
        <begin position="269"/>
        <end position="389"/>
    </location>
</feature>
<comment type="catalytic activity">
    <reaction evidence="8">
        <text>2 acetyl-CoA = acetoacetyl-CoA + CoA</text>
        <dbReference type="Rhea" id="RHEA:21036"/>
        <dbReference type="ChEBI" id="CHEBI:57286"/>
        <dbReference type="ChEBI" id="CHEBI:57287"/>
        <dbReference type="ChEBI" id="CHEBI:57288"/>
        <dbReference type="EC" id="2.3.1.9"/>
    </reaction>
</comment>
<feature type="active site" description="Proton acceptor" evidence="9">
    <location>
        <position position="377"/>
    </location>
</feature>
<dbReference type="AlphaFoldDB" id="A0A926HT13"/>
<accession>A0A926HT13</accession>
<dbReference type="PROSITE" id="PS00099">
    <property type="entry name" value="THIOLASE_3"/>
    <property type="match status" value="1"/>
</dbReference>
<dbReference type="FunFam" id="3.40.47.10:FF:000010">
    <property type="entry name" value="Acetyl-CoA acetyltransferase (Thiolase)"/>
    <property type="match status" value="1"/>
</dbReference>
<dbReference type="PANTHER" id="PTHR18919">
    <property type="entry name" value="ACETYL-COA C-ACYLTRANSFERASE"/>
    <property type="match status" value="1"/>
</dbReference>
<keyword evidence="14" id="KW-1185">Reference proteome</keyword>
<keyword evidence="4 10" id="KW-0808">Transferase</keyword>
<evidence type="ECO:0000256" key="9">
    <source>
        <dbReference type="PIRSR" id="PIRSR000429-1"/>
    </source>
</evidence>
<comment type="similarity">
    <text evidence="2 10">Belongs to the thiolase-like superfamily. Thiolase family.</text>
</comment>
<evidence type="ECO:0000256" key="1">
    <source>
        <dbReference type="ARBA" id="ARBA00004496"/>
    </source>
</evidence>
<evidence type="ECO:0000256" key="4">
    <source>
        <dbReference type="ARBA" id="ARBA00022679"/>
    </source>
</evidence>
<name>A0A926HT13_9FIRM</name>
<evidence type="ECO:0000256" key="10">
    <source>
        <dbReference type="RuleBase" id="RU003557"/>
    </source>
</evidence>
<dbReference type="Proteomes" id="UP000620366">
    <property type="component" value="Unassembled WGS sequence"/>
</dbReference>
<feature type="active site" description="Acyl-thioester intermediate" evidence="9">
    <location>
        <position position="89"/>
    </location>
</feature>
<dbReference type="GO" id="GO:0005737">
    <property type="term" value="C:cytoplasm"/>
    <property type="evidence" value="ECO:0007669"/>
    <property type="project" value="UniProtKB-SubCell"/>
</dbReference>